<dbReference type="EMBL" id="FQ790356">
    <property type="protein sequence ID" value="CCD55623.1"/>
    <property type="molecule type" value="Genomic_DNA"/>
</dbReference>
<feature type="compositionally biased region" description="Polar residues" evidence="1">
    <location>
        <begin position="75"/>
        <end position="84"/>
    </location>
</feature>
<sequence length="135" mass="15451">MHLLGNHTNHHTNHHPSPRDPVRGSRQIVSLGWSWVLGRGSWVVGRGSWVEDYRARQREAEGGRGSLSHERHLSHNTAQRSTAQPPKIRFWRVREKGAIGRNAVRQKGGKEGKVENSSRRRSIETDVNHQLRSFC</sequence>
<evidence type="ECO:0000313" key="2">
    <source>
        <dbReference type="EMBL" id="CCD55623.1"/>
    </source>
</evidence>
<proteinExistence type="predicted"/>
<dbReference type="AlphaFoldDB" id="G2YVH5"/>
<feature type="region of interest" description="Disordered" evidence="1">
    <location>
        <begin position="58"/>
        <end position="87"/>
    </location>
</feature>
<evidence type="ECO:0000313" key="3">
    <source>
        <dbReference type="Proteomes" id="UP000008177"/>
    </source>
</evidence>
<name>G2YVH5_BOTF4</name>
<dbReference type="Proteomes" id="UP000008177">
    <property type="component" value="Unplaced contigs"/>
</dbReference>
<dbReference type="HOGENOM" id="CLU_1885460_0_0_1"/>
<gene>
    <name evidence="2" type="ORF">BofuT4_P154350.1</name>
</gene>
<dbReference type="InParanoid" id="G2YVH5"/>
<organism evidence="2 3">
    <name type="scientific">Botryotinia fuckeliana (strain T4)</name>
    <name type="common">Noble rot fungus</name>
    <name type="synonym">Botrytis cinerea</name>
    <dbReference type="NCBI Taxonomy" id="999810"/>
    <lineage>
        <taxon>Eukaryota</taxon>
        <taxon>Fungi</taxon>
        <taxon>Dikarya</taxon>
        <taxon>Ascomycota</taxon>
        <taxon>Pezizomycotina</taxon>
        <taxon>Leotiomycetes</taxon>
        <taxon>Helotiales</taxon>
        <taxon>Sclerotiniaceae</taxon>
        <taxon>Botrytis</taxon>
    </lineage>
</organism>
<feature type="compositionally biased region" description="Basic and acidic residues" evidence="1">
    <location>
        <begin position="58"/>
        <end position="73"/>
    </location>
</feature>
<accession>G2YVH5</accession>
<feature type="region of interest" description="Disordered" evidence="1">
    <location>
        <begin position="1"/>
        <end position="24"/>
    </location>
</feature>
<feature type="compositionally biased region" description="Basic and acidic residues" evidence="1">
    <location>
        <begin position="108"/>
        <end position="123"/>
    </location>
</feature>
<protein>
    <submittedName>
        <fullName evidence="2">Uncharacterized protein</fullName>
    </submittedName>
</protein>
<reference evidence="3" key="1">
    <citation type="journal article" date="2011" name="PLoS Genet.">
        <title>Genomic analysis of the necrotrophic fungal pathogens Sclerotinia sclerotiorum and Botrytis cinerea.</title>
        <authorList>
            <person name="Amselem J."/>
            <person name="Cuomo C.A."/>
            <person name="van Kan J.A."/>
            <person name="Viaud M."/>
            <person name="Benito E.P."/>
            <person name="Couloux A."/>
            <person name="Coutinho P.M."/>
            <person name="de Vries R.P."/>
            <person name="Dyer P.S."/>
            <person name="Fillinger S."/>
            <person name="Fournier E."/>
            <person name="Gout L."/>
            <person name="Hahn M."/>
            <person name="Kohn L."/>
            <person name="Lapalu N."/>
            <person name="Plummer K.M."/>
            <person name="Pradier J.M."/>
            <person name="Quevillon E."/>
            <person name="Sharon A."/>
            <person name="Simon A."/>
            <person name="ten Have A."/>
            <person name="Tudzynski B."/>
            <person name="Tudzynski P."/>
            <person name="Wincker P."/>
            <person name="Andrew M."/>
            <person name="Anthouard V."/>
            <person name="Beever R.E."/>
            <person name="Beffa R."/>
            <person name="Benoit I."/>
            <person name="Bouzid O."/>
            <person name="Brault B."/>
            <person name="Chen Z."/>
            <person name="Choquer M."/>
            <person name="Collemare J."/>
            <person name="Cotton P."/>
            <person name="Danchin E.G."/>
            <person name="Da Silva C."/>
            <person name="Gautier A."/>
            <person name="Giraud C."/>
            <person name="Giraud T."/>
            <person name="Gonzalez C."/>
            <person name="Grossetete S."/>
            <person name="Guldener U."/>
            <person name="Henrissat B."/>
            <person name="Howlett B.J."/>
            <person name="Kodira C."/>
            <person name="Kretschmer M."/>
            <person name="Lappartient A."/>
            <person name="Leroch M."/>
            <person name="Levis C."/>
            <person name="Mauceli E."/>
            <person name="Neuveglise C."/>
            <person name="Oeser B."/>
            <person name="Pearson M."/>
            <person name="Poulain J."/>
            <person name="Poussereau N."/>
            <person name="Quesneville H."/>
            <person name="Rascle C."/>
            <person name="Schumacher J."/>
            <person name="Segurens B."/>
            <person name="Sexton A."/>
            <person name="Silva E."/>
            <person name="Sirven C."/>
            <person name="Soanes D.M."/>
            <person name="Talbot N.J."/>
            <person name="Templeton M."/>
            <person name="Yandava C."/>
            <person name="Yarden O."/>
            <person name="Zeng Q."/>
            <person name="Rollins J.A."/>
            <person name="Lebrun M.H."/>
            <person name="Dickman M."/>
        </authorList>
    </citation>
    <scope>NUCLEOTIDE SEQUENCE [LARGE SCALE GENOMIC DNA]</scope>
    <source>
        <strain evidence="3">T4</strain>
    </source>
</reference>
<evidence type="ECO:0000256" key="1">
    <source>
        <dbReference type="SAM" id="MobiDB-lite"/>
    </source>
</evidence>
<feature type="region of interest" description="Disordered" evidence="1">
    <location>
        <begin position="99"/>
        <end position="123"/>
    </location>
</feature>